<gene>
    <name evidence="1" type="ORF">SDC9_61311</name>
</gene>
<organism evidence="1">
    <name type="scientific">bioreactor metagenome</name>
    <dbReference type="NCBI Taxonomy" id="1076179"/>
    <lineage>
        <taxon>unclassified sequences</taxon>
        <taxon>metagenomes</taxon>
        <taxon>ecological metagenomes</taxon>
    </lineage>
</organism>
<sequence length="291" mass="31087">MLLGALEQPIAAPDIGRDGLLRIELLQRNMLIGGSVEQKLGPVLLHDTVDLRSVLDIAHHRHHQIAPLLLVVVQSQAQVMELGLIDIQKDQLGRTIAEKLAADLASDAPPCPGDQYPLVHDHLPDRLLVDADQRPAQQVGVVEIAQVKPLGALLHLKEGGDHLDVAPRLLGGIDSGKHPLLVNLGNGDDQGFCPALGENLVQIMHRPIHLDAQYQGSLELGIVISQADNVIEQLTLLVLADEGAAKLPSPIDDCTGKVGIVVLVTVGEYAAVAHPCPHKHGKAKPIGNQQK</sequence>
<proteinExistence type="predicted"/>
<dbReference type="AlphaFoldDB" id="A0A644XGB5"/>
<protein>
    <submittedName>
        <fullName evidence="1">Uncharacterized protein</fullName>
    </submittedName>
</protein>
<dbReference type="EMBL" id="VSSQ01002361">
    <property type="protein sequence ID" value="MPM14947.1"/>
    <property type="molecule type" value="Genomic_DNA"/>
</dbReference>
<reference evidence="1" key="1">
    <citation type="submission" date="2019-08" db="EMBL/GenBank/DDBJ databases">
        <authorList>
            <person name="Kucharzyk K."/>
            <person name="Murdoch R.W."/>
            <person name="Higgins S."/>
            <person name="Loffler F."/>
        </authorList>
    </citation>
    <scope>NUCLEOTIDE SEQUENCE</scope>
</reference>
<comment type="caution">
    <text evidence="1">The sequence shown here is derived from an EMBL/GenBank/DDBJ whole genome shotgun (WGS) entry which is preliminary data.</text>
</comment>
<accession>A0A644XGB5</accession>
<name>A0A644XGB5_9ZZZZ</name>
<evidence type="ECO:0000313" key="1">
    <source>
        <dbReference type="EMBL" id="MPM14947.1"/>
    </source>
</evidence>